<dbReference type="SMART" id="SM00364">
    <property type="entry name" value="LRR_BAC"/>
    <property type="match status" value="4"/>
</dbReference>
<evidence type="ECO:0000256" key="2">
    <source>
        <dbReference type="ARBA" id="ARBA00022737"/>
    </source>
</evidence>
<dbReference type="InterPro" id="IPR050216">
    <property type="entry name" value="LRR_domain-containing"/>
</dbReference>
<evidence type="ECO:0000256" key="1">
    <source>
        <dbReference type="ARBA" id="ARBA00022614"/>
    </source>
</evidence>
<organism evidence="4 5">
    <name type="scientific">Saccoglossus kowalevskii</name>
    <name type="common">Acorn worm</name>
    <dbReference type="NCBI Taxonomy" id="10224"/>
    <lineage>
        <taxon>Eukaryota</taxon>
        <taxon>Metazoa</taxon>
        <taxon>Hemichordata</taxon>
        <taxon>Enteropneusta</taxon>
        <taxon>Harrimaniidae</taxon>
        <taxon>Saccoglossus</taxon>
    </lineage>
</organism>
<dbReference type="PROSITE" id="PS51450">
    <property type="entry name" value="LRR"/>
    <property type="match status" value="3"/>
</dbReference>
<evidence type="ECO:0000313" key="5">
    <source>
        <dbReference type="RefSeq" id="XP_002731612.1"/>
    </source>
</evidence>
<name>A0ABM0GK37_SACKO</name>
<evidence type="ECO:0000313" key="4">
    <source>
        <dbReference type="Proteomes" id="UP000694865"/>
    </source>
</evidence>
<feature type="compositionally biased region" description="Polar residues" evidence="3">
    <location>
        <begin position="264"/>
        <end position="274"/>
    </location>
</feature>
<dbReference type="Pfam" id="PF13855">
    <property type="entry name" value="LRR_8"/>
    <property type="match status" value="1"/>
</dbReference>
<dbReference type="InterPro" id="IPR032675">
    <property type="entry name" value="LRR_dom_sf"/>
</dbReference>
<proteinExistence type="predicted"/>
<dbReference type="GeneID" id="100370194"/>
<dbReference type="InterPro" id="IPR003591">
    <property type="entry name" value="Leu-rich_rpt_typical-subtyp"/>
</dbReference>
<evidence type="ECO:0000256" key="3">
    <source>
        <dbReference type="SAM" id="MobiDB-lite"/>
    </source>
</evidence>
<dbReference type="Pfam" id="PF00560">
    <property type="entry name" value="LRR_1"/>
    <property type="match status" value="1"/>
</dbReference>
<keyword evidence="2" id="KW-0677">Repeat</keyword>
<dbReference type="InterPro" id="IPR001611">
    <property type="entry name" value="Leu-rich_rpt"/>
</dbReference>
<dbReference type="PANTHER" id="PTHR48051:SF36">
    <property type="entry name" value="CASPASE FAMILY P20 DOMAIN-CONTAINING PROTEIN"/>
    <property type="match status" value="1"/>
</dbReference>
<dbReference type="SUPFAM" id="SSF52058">
    <property type="entry name" value="L domain-like"/>
    <property type="match status" value="1"/>
</dbReference>
<sequence>MSRRHLRLRIDYDPFYKGKRMKLRGKELTEIPIGIFNLTELEILDMSPQRESCLNFRLMEVPREIRKLSNLRVLCLDTNDLTDIPTEVCFLRNLERLSISNNLLTSLPSEFTQLQKLKSLHMANNYFDTIPLEVCNLEGLEFLDASDNKIRSIPEEIGFLTQLVTLGLLYNFLERLPDGMCKCVRLRSLWLGKNKLQSLPRNFGRLRELDWTDYQNSSNLEGNPLKHPPIDIARKGPEEIANYFQLNDEIDSWQEDDEDEDQSGTSLPMTNGSF</sequence>
<keyword evidence="1" id="KW-0433">Leucine-rich repeat</keyword>
<reference evidence="5" key="1">
    <citation type="submission" date="2025-08" db="UniProtKB">
        <authorList>
            <consortium name="RefSeq"/>
        </authorList>
    </citation>
    <scope>IDENTIFICATION</scope>
    <source>
        <tissue evidence="5">Testes</tissue>
    </source>
</reference>
<keyword evidence="4" id="KW-1185">Reference proteome</keyword>
<feature type="region of interest" description="Disordered" evidence="3">
    <location>
        <begin position="254"/>
        <end position="274"/>
    </location>
</feature>
<dbReference type="PANTHER" id="PTHR48051">
    <property type="match status" value="1"/>
</dbReference>
<accession>A0ABM0GK37</accession>
<dbReference type="RefSeq" id="XP_002731612.1">
    <property type="nucleotide sequence ID" value="XM_002731566.1"/>
</dbReference>
<dbReference type="SMART" id="SM00369">
    <property type="entry name" value="LRR_TYP"/>
    <property type="match status" value="6"/>
</dbReference>
<protein>
    <submittedName>
        <fullName evidence="5">Malignant fibrous histiocytoma-amplified sequence 1 homolog</fullName>
    </submittedName>
</protein>
<gene>
    <name evidence="5" type="primary">LOC100370194</name>
</gene>
<dbReference type="Proteomes" id="UP000694865">
    <property type="component" value="Unplaced"/>
</dbReference>
<dbReference type="Gene3D" id="3.80.10.10">
    <property type="entry name" value="Ribonuclease Inhibitor"/>
    <property type="match status" value="2"/>
</dbReference>